<dbReference type="EMBL" id="UYSU01001003">
    <property type="protein sequence ID" value="VDL86473.1"/>
    <property type="molecule type" value="Genomic_DNA"/>
</dbReference>
<dbReference type="AlphaFoldDB" id="A0A183S9L3"/>
<protein>
    <submittedName>
        <fullName evidence="2 4">Uncharacterized protein</fullName>
    </submittedName>
</protein>
<keyword evidence="3" id="KW-1185">Reference proteome</keyword>
<feature type="region of interest" description="Disordered" evidence="1">
    <location>
        <begin position="183"/>
        <end position="202"/>
    </location>
</feature>
<name>A0A183S9L3_SCHSO</name>
<evidence type="ECO:0000313" key="2">
    <source>
        <dbReference type="EMBL" id="VDL86473.1"/>
    </source>
</evidence>
<proteinExistence type="predicted"/>
<accession>A0A183S9L3</accession>
<sequence length="224" mass="24320">MVCQQLRSAASARLLILNNPPLPFNIRSGIQQVCIGSPILFLYAADRVLASDLHGFEGVKSAPGIIGADQKEVVLEDFEDLLPPFLLSEQASSSRMTSRTSSLAGSVSSCISSAKPNFLPVHGHKPAGESTGTTTSVTDDCSDCSSDVVIVEECEISSRAGRAKARRQSSRILRTRSLNAIQPRPASKNSRLARKSRRSTLIPSKRPMVSEYRFLLFPACMRSR</sequence>
<organism evidence="4">
    <name type="scientific">Schistocephalus solidus</name>
    <name type="common">Tapeworm</name>
    <dbReference type="NCBI Taxonomy" id="70667"/>
    <lineage>
        <taxon>Eukaryota</taxon>
        <taxon>Metazoa</taxon>
        <taxon>Spiralia</taxon>
        <taxon>Lophotrochozoa</taxon>
        <taxon>Platyhelminthes</taxon>
        <taxon>Cestoda</taxon>
        <taxon>Eucestoda</taxon>
        <taxon>Diphyllobothriidea</taxon>
        <taxon>Diphyllobothriidae</taxon>
        <taxon>Schistocephalus</taxon>
    </lineage>
</organism>
<reference evidence="2 3" key="2">
    <citation type="submission" date="2018-11" db="EMBL/GenBank/DDBJ databases">
        <authorList>
            <consortium name="Pathogen Informatics"/>
        </authorList>
    </citation>
    <scope>NUCLEOTIDE SEQUENCE [LARGE SCALE GENOMIC DNA]</scope>
    <source>
        <strain evidence="2 3">NST_G2</strain>
    </source>
</reference>
<evidence type="ECO:0000313" key="3">
    <source>
        <dbReference type="Proteomes" id="UP000275846"/>
    </source>
</evidence>
<dbReference type="WBParaSite" id="SSLN_0000094901-mRNA-1">
    <property type="protein sequence ID" value="SSLN_0000094901-mRNA-1"/>
    <property type="gene ID" value="SSLN_0000094901"/>
</dbReference>
<reference evidence="4" key="1">
    <citation type="submission" date="2016-06" db="UniProtKB">
        <authorList>
            <consortium name="WormBaseParasite"/>
        </authorList>
    </citation>
    <scope>IDENTIFICATION</scope>
</reference>
<evidence type="ECO:0000256" key="1">
    <source>
        <dbReference type="SAM" id="MobiDB-lite"/>
    </source>
</evidence>
<dbReference type="Proteomes" id="UP000275846">
    <property type="component" value="Unassembled WGS sequence"/>
</dbReference>
<gene>
    <name evidence="2" type="ORF">SSLN_LOCUS911</name>
</gene>
<evidence type="ECO:0000313" key="4">
    <source>
        <dbReference type="WBParaSite" id="SSLN_0000094901-mRNA-1"/>
    </source>
</evidence>